<evidence type="ECO:0000256" key="6">
    <source>
        <dbReference type="ARBA" id="ARBA00023136"/>
    </source>
</evidence>
<protein>
    <submittedName>
        <fullName evidence="9">Type II secretion pathway protein XcpS</fullName>
    </submittedName>
</protein>
<accession>A0A2T3G038</accession>
<feature type="transmembrane region" description="Helical" evidence="7">
    <location>
        <begin position="214"/>
        <end position="235"/>
    </location>
</feature>
<feature type="transmembrane region" description="Helical" evidence="7">
    <location>
        <begin position="367"/>
        <end position="391"/>
    </location>
</feature>
<gene>
    <name evidence="9" type="ORF">C7U54_07505</name>
</gene>
<keyword evidence="10" id="KW-1185">Reference proteome</keyword>
<dbReference type="InterPro" id="IPR018076">
    <property type="entry name" value="T2SS_GspF_dom"/>
</dbReference>
<keyword evidence="6 7" id="KW-0472">Membrane</keyword>
<proteinExistence type="inferred from homology"/>
<dbReference type="AlphaFoldDB" id="A0A2T3G038"/>
<dbReference type="Gene3D" id="1.20.81.30">
    <property type="entry name" value="Type II secretion system (T2SS), domain F"/>
    <property type="match status" value="2"/>
</dbReference>
<feature type="transmembrane region" description="Helical" evidence="7">
    <location>
        <begin position="164"/>
        <end position="189"/>
    </location>
</feature>
<evidence type="ECO:0000256" key="5">
    <source>
        <dbReference type="ARBA" id="ARBA00022989"/>
    </source>
</evidence>
<feature type="domain" description="Type II secretion system protein GspF" evidence="8">
    <location>
        <begin position="264"/>
        <end position="386"/>
    </location>
</feature>
<comment type="caution">
    <text evidence="9">The sequence shown here is derived from an EMBL/GenBank/DDBJ whole genome shotgun (WGS) entry which is preliminary data.</text>
</comment>
<reference evidence="9 10" key="1">
    <citation type="journal article" date="2019" name="Int. J. Syst. Evol. Microbiol.">
        <title>Faecalibacillus intestinalis gen. nov., sp. nov. and Faecalibacillus faecis sp. nov., isolated from human faeces.</title>
        <authorList>
            <person name="Seo B."/>
            <person name="Jeon K."/>
            <person name="Baek I."/>
            <person name="Lee Y.M."/>
            <person name="Baek K."/>
            <person name="Ko G."/>
        </authorList>
    </citation>
    <scope>NUCLEOTIDE SEQUENCE [LARGE SCALE GENOMIC DNA]</scope>
    <source>
        <strain evidence="9 10">SNUG30099</strain>
    </source>
</reference>
<evidence type="ECO:0000259" key="8">
    <source>
        <dbReference type="Pfam" id="PF00482"/>
    </source>
</evidence>
<name>A0A2T3G038_9FIRM</name>
<comment type="similarity">
    <text evidence="2">Belongs to the GSP F family.</text>
</comment>
<evidence type="ECO:0000313" key="9">
    <source>
        <dbReference type="EMBL" id="PST40863.1"/>
    </source>
</evidence>
<dbReference type="EMBL" id="PYLQ01000009">
    <property type="protein sequence ID" value="PST40863.1"/>
    <property type="molecule type" value="Genomic_DNA"/>
</dbReference>
<feature type="domain" description="Type II secretion system protein GspF" evidence="8">
    <location>
        <begin position="64"/>
        <end position="186"/>
    </location>
</feature>
<dbReference type="PANTHER" id="PTHR30012:SF0">
    <property type="entry name" value="TYPE II SECRETION SYSTEM PROTEIN F-RELATED"/>
    <property type="match status" value="1"/>
</dbReference>
<evidence type="ECO:0000313" key="10">
    <source>
        <dbReference type="Proteomes" id="UP000240974"/>
    </source>
</evidence>
<dbReference type="PRINTS" id="PR00812">
    <property type="entry name" value="BCTERIALGSPF"/>
</dbReference>
<evidence type="ECO:0000256" key="3">
    <source>
        <dbReference type="ARBA" id="ARBA00022475"/>
    </source>
</evidence>
<sequence>MATFKYISKDMSAKTIRGTLEADDRNDLVRKLKEQNLFLVSCQDVTKKTVNQYKMKLNELSAYSREIGTMLASGLSLIRIFSIMVRREDNKKIKKIYENIYVKLQQGYTLSAAMEAQGVAFPNLMIQMYRSGEASGDMDKTALTMSDQYSKDHRIKGKTKSAMMYPIILIIVTIAVLLIVYLAVLPSFFDIFQNVELPLITKINISISKFLQDYWYFVLLIAAGLVVTFIALLRVEKVRFQVDKLKIKIPKFGKLLMTIYTSRFARTLCSLYTSGMSIVNALNIAKTTIGNVYIESQFDGAIKKLRNGESLSQAIKDIDGFDIKLTSSIFVGEESGRLESMLTTLADDFDFEAEQASERMITLIQPLMIIFLAVVICLIIISVLLPIYTLYNNVGNM</sequence>
<comment type="subcellular location">
    <subcellularLocation>
        <location evidence="1">Cell membrane</location>
        <topology evidence="1">Multi-pass membrane protein</topology>
    </subcellularLocation>
</comment>
<evidence type="ECO:0000256" key="7">
    <source>
        <dbReference type="SAM" id="Phobius"/>
    </source>
</evidence>
<evidence type="ECO:0000256" key="2">
    <source>
        <dbReference type="ARBA" id="ARBA00005745"/>
    </source>
</evidence>
<dbReference type="PANTHER" id="PTHR30012">
    <property type="entry name" value="GENERAL SECRETION PATHWAY PROTEIN"/>
    <property type="match status" value="1"/>
</dbReference>
<organism evidence="9 10">
    <name type="scientific">Faecalibacillus intestinalis</name>
    <dbReference type="NCBI Taxonomy" id="1982626"/>
    <lineage>
        <taxon>Bacteria</taxon>
        <taxon>Bacillati</taxon>
        <taxon>Bacillota</taxon>
        <taxon>Erysipelotrichia</taxon>
        <taxon>Erysipelotrichales</taxon>
        <taxon>Coprobacillaceae</taxon>
        <taxon>Faecalibacillus</taxon>
    </lineage>
</organism>
<dbReference type="GO" id="GO:0005886">
    <property type="term" value="C:plasma membrane"/>
    <property type="evidence" value="ECO:0007669"/>
    <property type="project" value="UniProtKB-SubCell"/>
</dbReference>
<dbReference type="Proteomes" id="UP000240974">
    <property type="component" value="Unassembled WGS sequence"/>
</dbReference>
<dbReference type="InterPro" id="IPR042094">
    <property type="entry name" value="T2SS_GspF_sf"/>
</dbReference>
<keyword evidence="3" id="KW-1003">Cell membrane</keyword>
<dbReference type="InterPro" id="IPR003004">
    <property type="entry name" value="GspF/PilC"/>
</dbReference>
<dbReference type="RefSeq" id="WP_107029873.1">
    <property type="nucleotide sequence ID" value="NZ_PYLQ01000009.1"/>
</dbReference>
<keyword evidence="5 7" id="KW-1133">Transmembrane helix</keyword>
<evidence type="ECO:0000256" key="4">
    <source>
        <dbReference type="ARBA" id="ARBA00022692"/>
    </source>
</evidence>
<evidence type="ECO:0000256" key="1">
    <source>
        <dbReference type="ARBA" id="ARBA00004651"/>
    </source>
</evidence>
<keyword evidence="4 7" id="KW-0812">Transmembrane</keyword>
<dbReference type="Pfam" id="PF00482">
    <property type="entry name" value="T2SSF"/>
    <property type="match status" value="2"/>
</dbReference>